<dbReference type="UniPathway" id="UPA00222"/>
<dbReference type="PANTHER" id="PTHR12560:SF0">
    <property type="entry name" value="LD18904P"/>
    <property type="match status" value="1"/>
</dbReference>
<evidence type="ECO:0000313" key="10">
    <source>
        <dbReference type="Proteomes" id="UP000728032"/>
    </source>
</evidence>
<evidence type="ECO:0000256" key="5">
    <source>
        <dbReference type="ARBA" id="ARBA00022989"/>
    </source>
</evidence>
<keyword evidence="5 7" id="KW-1133">Transmembrane helix</keyword>
<evidence type="ECO:0000256" key="6">
    <source>
        <dbReference type="ARBA" id="ARBA00023136"/>
    </source>
</evidence>
<evidence type="ECO:0000256" key="3">
    <source>
        <dbReference type="ARBA" id="ARBA00004991"/>
    </source>
</evidence>
<dbReference type="GO" id="GO:0046513">
    <property type="term" value="P:ceramide biosynthetic process"/>
    <property type="evidence" value="ECO:0007669"/>
    <property type="project" value="InterPro"/>
</dbReference>
<protein>
    <recommendedName>
        <fullName evidence="8">TLC domain-containing protein</fullName>
    </recommendedName>
</protein>
<reference evidence="9" key="1">
    <citation type="submission" date="2020-11" db="EMBL/GenBank/DDBJ databases">
        <authorList>
            <person name="Tran Van P."/>
        </authorList>
    </citation>
    <scope>NUCLEOTIDE SEQUENCE</scope>
</reference>
<dbReference type="EMBL" id="OC941005">
    <property type="protein sequence ID" value="CAD7662066.1"/>
    <property type="molecule type" value="Genomic_DNA"/>
</dbReference>
<feature type="transmembrane region" description="Helical" evidence="7">
    <location>
        <begin position="85"/>
        <end position="102"/>
    </location>
</feature>
<organism evidence="9">
    <name type="scientific">Oppiella nova</name>
    <dbReference type="NCBI Taxonomy" id="334625"/>
    <lineage>
        <taxon>Eukaryota</taxon>
        <taxon>Metazoa</taxon>
        <taxon>Ecdysozoa</taxon>
        <taxon>Arthropoda</taxon>
        <taxon>Chelicerata</taxon>
        <taxon>Arachnida</taxon>
        <taxon>Acari</taxon>
        <taxon>Acariformes</taxon>
        <taxon>Sarcoptiformes</taxon>
        <taxon>Oribatida</taxon>
        <taxon>Brachypylina</taxon>
        <taxon>Oppioidea</taxon>
        <taxon>Oppiidae</taxon>
        <taxon>Oppiella</taxon>
    </lineage>
</organism>
<evidence type="ECO:0000256" key="4">
    <source>
        <dbReference type="ARBA" id="ARBA00022692"/>
    </source>
</evidence>
<name>A0A7R9MMY7_9ACAR</name>
<accession>A0A7R9MMY7</accession>
<keyword evidence="6 7" id="KW-0472">Membrane</keyword>
<dbReference type="GO" id="GO:0050291">
    <property type="term" value="F:sphingosine N-acyltransferase activity"/>
    <property type="evidence" value="ECO:0007669"/>
    <property type="project" value="InterPro"/>
</dbReference>
<dbReference type="InterPro" id="IPR016439">
    <property type="entry name" value="Lag1/Lac1-like"/>
</dbReference>
<dbReference type="Proteomes" id="UP000728032">
    <property type="component" value="Unassembled WGS sequence"/>
</dbReference>
<gene>
    <name evidence="9" type="ORF">ONB1V03_LOCUS18626</name>
</gene>
<evidence type="ECO:0000313" key="9">
    <source>
        <dbReference type="EMBL" id="CAD7662066.1"/>
    </source>
</evidence>
<evidence type="ECO:0000256" key="2">
    <source>
        <dbReference type="ARBA" id="ARBA00004760"/>
    </source>
</evidence>
<comment type="pathway">
    <text evidence="2">Lipid metabolism; sphingolipid metabolism.</text>
</comment>
<dbReference type="InterPro" id="IPR006634">
    <property type="entry name" value="TLC-dom"/>
</dbReference>
<proteinExistence type="predicted"/>
<evidence type="ECO:0000256" key="7">
    <source>
        <dbReference type="SAM" id="Phobius"/>
    </source>
</evidence>
<keyword evidence="10" id="KW-1185">Reference proteome</keyword>
<evidence type="ECO:0000256" key="1">
    <source>
        <dbReference type="ARBA" id="ARBA00004141"/>
    </source>
</evidence>
<feature type="domain" description="TLC" evidence="8">
    <location>
        <begin position="2"/>
        <end position="98"/>
    </location>
</feature>
<feature type="transmembrane region" description="Helical" evidence="7">
    <location>
        <begin position="20"/>
        <end position="42"/>
    </location>
</feature>
<sequence>MSYYLEGFYSELIDSSKKKAVQMVLIIFHHIVSLVLIFGSYMSRTHDVGLVMAFLHDMNDIFLDCPKLCHALREPKGPIRPQFKLIYILCIVWMAIFYYQIITGKEIEDPMTESVEKNQ</sequence>
<comment type="subcellular location">
    <subcellularLocation>
        <location evidence="1">Membrane</location>
        <topology evidence="1">Multi-pass membrane protein</topology>
    </subcellularLocation>
</comment>
<dbReference type="EMBL" id="CAJPVJ010026180">
    <property type="protein sequence ID" value="CAG2179202.1"/>
    <property type="molecule type" value="Genomic_DNA"/>
</dbReference>
<evidence type="ECO:0000259" key="8">
    <source>
        <dbReference type="Pfam" id="PF03798"/>
    </source>
</evidence>
<keyword evidence="4 7" id="KW-0812">Transmembrane</keyword>
<dbReference type="Pfam" id="PF03798">
    <property type="entry name" value="TRAM_LAG1_CLN8"/>
    <property type="match status" value="1"/>
</dbReference>
<dbReference type="OrthoDB" id="537032at2759"/>
<dbReference type="PANTHER" id="PTHR12560">
    <property type="entry name" value="LONGEVITY ASSURANCE FACTOR 1 LAG1"/>
    <property type="match status" value="1"/>
</dbReference>
<dbReference type="GO" id="GO:0016020">
    <property type="term" value="C:membrane"/>
    <property type="evidence" value="ECO:0007669"/>
    <property type="project" value="UniProtKB-SubCell"/>
</dbReference>
<dbReference type="AlphaFoldDB" id="A0A7R9MMY7"/>
<comment type="pathway">
    <text evidence="3">Sphingolipid metabolism.</text>
</comment>